<feature type="transmembrane region" description="Helical" evidence="2">
    <location>
        <begin position="206"/>
        <end position="226"/>
    </location>
</feature>
<evidence type="ECO:0000313" key="4">
    <source>
        <dbReference type="EMBL" id="MFC5885985.1"/>
    </source>
</evidence>
<evidence type="ECO:0000259" key="3">
    <source>
        <dbReference type="Pfam" id="PF20177"/>
    </source>
</evidence>
<sequence>MEQSIRTQPPGPRRRPPNGAAGAAVPGPGRAPETAGPVGAAAPASRLRPVAGATDRGRSGGARPRLHLPFGERSDGRPDGRSDGRSPERTGERGDGRPNGRLYGRRRTGRPTRLTAVGTGVAAVAATVAAAGLDRLLFGGLGVLFGVGYLVVCFQLAVRVRFADLLAAPISGPIAFAAALLLLGPVASSGVTAQVVALATGLALRAGWLFSGTGLAAVIVLARFVAQKRIHRTR</sequence>
<name>A0ABW1EWK9_9ACTN</name>
<comment type="caution">
    <text evidence="4">The sequence shown here is derived from an EMBL/GenBank/DDBJ whole genome shotgun (WGS) entry which is preliminary data.</text>
</comment>
<keyword evidence="2" id="KW-0472">Membrane</keyword>
<proteinExistence type="predicted"/>
<dbReference type="RefSeq" id="WP_313765363.1">
    <property type="nucleotide sequence ID" value="NZ_BAAAVH010000002.1"/>
</dbReference>
<evidence type="ECO:0000313" key="5">
    <source>
        <dbReference type="Proteomes" id="UP001596067"/>
    </source>
</evidence>
<feature type="transmembrane region" description="Helical" evidence="2">
    <location>
        <begin position="165"/>
        <end position="186"/>
    </location>
</feature>
<feature type="transmembrane region" description="Helical" evidence="2">
    <location>
        <begin position="137"/>
        <end position="158"/>
    </location>
</feature>
<evidence type="ECO:0000256" key="2">
    <source>
        <dbReference type="SAM" id="Phobius"/>
    </source>
</evidence>
<feature type="compositionally biased region" description="Basic and acidic residues" evidence="1">
    <location>
        <begin position="70"/>
        <end position="98"/>
    </location>
</feature>
<dbReference type="InterPro" id="IPR046672">
    <property type="entry name" value="DUF6542"/>
</dbReference>
<dbReference type="Pfam" id="PF20177">
    <property type="entry name" value="DUF6542"/>
    <property type="match status" value="1"/>
</dbReference>
<gene>
    <name evidence="4" type="ORF">ACFP0N_13505</name>
</gene>
<keyword evidence="2" id="KW-1133">Transmembrane helix</keyword>
<keyword evidence="2" id="KW-0812">Transmembrane</keyword>
<evidence type="ECO:0000256" key="1">
    <source>
        <dbReference type="SAM" id="MobiDB-lite"/>
    </source>
</evidence>
<dbReference type="Proteomes" id="UP001596067">
    <property type="component" value="Unassembled WGS sequence"/>
</dbReference>
<feature type="transmembrane region" description="Helical" evidence="2">
    <location>
        <begin position="114"/>
        <end position="131"/>
    </location>
</feature>
<organism evidence="4 5">
    <name type="scientific">Kitasatospora aburaviensis</name>
    <dbReference type="NCBI Taxonomy" id="67265"/>
    <lineage>
        <taxon>Bacteria</taxon>
        <taxon>Bacillati</taxon>
        <taxon>Actinomycetota</taxon>
        <taxon>Actinomycetes</taxon>
        <taxon>Kitasatosporales</taxon>
        <taxon>Streptomycetaceae</taxon>
        <taxon>Kitasatospora</taxon>
    </lineage>
</organism>
<feature type="compositionally biased region" description="Low complexity" evidence="1">
    <location>
        <begin position="17"/>
        <end position="32"/>
    </location>
</feature>
<reference evidence="5" key="1">
    <citation type="journal article" date="2019" name="Int. J. Syst. Evol. Microbiol.">
        <title>The Global Catalogue of Microorganisms (GCM) 10K type strain sequencing project: providing services to taxonomists for standard genome sequencing and annotation.</title>
        <authorList>
            <consortium name="The Broad Institute Genomics Platform"/>
            <consortium name="The Broad Institute Genome Sequencing Center for Infectious Disease"/>
            <person name="Wu L."/>
            <person name="Ma J."/>
        </authorList>
    </citation>
    <scope>NUCLEOTIDE SEQUENCE [LARGE SCALE GENOMIC DNA]</scope>
    <source>
        <strain evidence="5">CGMCC 4.1469</strain>
    </source>
</reference>
<protein>
    <submittedName>
        <fullName evidence="4">DUF6542 domain-containing protein</fullName>
    </submittedName>
</protein>
<feature type="region of interest" description="Disordered" evidence="1">
    <location>
        <begin position="1"/>
        <end position="110"/>
    </location>
</feature>
<accession>A0ABW1EWK9</accession>
<feature type="domain" description="DUF6542" evidence="3">
    <location>
        <begin position="113"/>
        <end position="229"/>
    </location>
</feature>
<keyword evidence="5" id="KW-1185">Reference proteome</keyword>
<dbReference type="EMBL" id="JBHSOD010000013">
    <property type="protein sequence ID" value="MFC5885985.1"/>
    <property type="molecule type" value="Genomic_DNA"/>
</dbReference>